<protein>
    <submittedName>
        <fullName evidence="2">Uncharacterized protein</fullName>
    </submittedName>
</protein>
<name>W6QK06_PENRF</name>
<accession>W6QK06</accession>
<reference evidence="2" key="1">
    <citation type="journal article" date="2014" name="Nat. Commun.">
        <title>Multiple recent horizontal transfers of a large genomic region in cheese making fungi.</title>
        <authorList>
            <person name="Cheeseman K."/>
            <person name="Ropars J."/>
            <person name="Renault P."/>
            <person name="Dupont J."/>
            <person name="Gouzy J."/>
            <person name="Branca A."/>
            <person name="Abraham A.L."/>
            <person name="Ceppi M."/>
            <person name="Conseiller E."/>
            <person name="Debuchy R."/>
            <person name="Malagnac F."/>
            <person name="Goarin A."/>
            <person name="Silar P."/>
            <person name="Lacoste S."/>
            <person name="Sallet E."/>
            <person name="Bensimon A."/>
            <person name="Giraud T."/>
            <person name="Brygoo Y."/>
        </authorList>
    </citation>
    <scope>NUCLEOTIDE SEQUENCE [LARGE SCALE GENOMIC DNA]</scope>
    <source>
        <strain evidence="2">FM164</strain>
    </source>
</reference>
<gene>
    <name evidence="2" type="ORF">PROQFM164_S05g000154</name>
</gene>
<feature type="compositionally biased region" description="Polar residues" evidence="1">
    <location>
        <begin position="1"/>
        <end position="11"/>
    </location>
</feature>
<proteinExistence type="predicted"/>
<dbReference type="Proteomes" id="UP000030686">
    <property type="component" value="Unassembled WGS sequence"/>
</dbReference>
<organism evidence="2 3">
    <name type="scientific">Penicillium roqueforti (strain FM164)</name>
    <dbReference type="NCBI Taxonomy" id="1365484"/>
    <lineage>
        <taxon>Eukaryota</taxon>
        <taxon>Fungi</taxon>
        <taxon>Dikarya</taxon>
        <taxon>Ascomycota</taxon>
        <taxon>Pezizomycotina</taxon>
        <taxon>Eurotiomycetes</taxon>
        <taxon>Eurotiomycetidae</taxon>
        <taxon>Eurotiales</taxon>
        <taxon>Aspergillaceae</taxon>
        <taxon>Penicillium</taxon>
    </lineage>
</organism>
<evidence type="ECO:0000256" key="1">
    <source>
        <dbReference type="SAM" id="MobiDB-lite"/>
    </source>
</evidence>
<sequence>MFSTFNALSRNQAKKRNLSTTRPIPPIRRSRVPVLHGKASAIFRLGAPYPSAVAVAVAIRRAPY</sequence>
<keyword evidence="3" id="KW-1185">Reference proteome</keyword>
<feature type="region of interest" description="Disordered" evidence="1">
    <location>
        <begin position="1"/>
        <end position="26"/>
    </location>
</feature>
<dbReference type="AlphaFoldDB" id="W6QK06"/>
<evidence type="ECO:0000313" key="2">
    <source>
        <dbReference type="EMBL" id="CDM36321.1"/>
    </source>
</evidence>
<evidence type="ECO:0000313" key="3">
    <source>
        <dbReference type="Proteomes" id="UP000030686"/>
    </source>
</evidence>
<dbReference type="EMBL" id="HG792019">
    <property type="protein sequence ID" value="CDM36321.1"/>
    <property type="molecule type" value="Genomic_DNA"/>
</dbReference>